<feature type="domain" description="Acyltransferase 3" evidence="2">
    <location>
        <begin position="6"/>
        <end position="311"/>
    </location>
</feature>
<evidence type="ECO:0000259" key="2">
    <source>
        <dbReference type="Pfam" id="PF01757"/>
    </source>
</evidence>
<feature type="transmembrane region" description="Helical" evidence="1">
    <location>
        <begin position="148"/>
        <end position="166"/>
    </location>
</feature>
<dbReference type="Proteomes" id="UP000198414">
    <property type="component" value="Unassembled WGS sequence"/>
</dbReference>
<feature type="transmembrane region" description="Helical" evidence="1">
    <location>
        <begin position="295"/>
        <end position="316"/>
    </location>
</feature>
<dbReference type="PANTHER" id="PTHR37312:SF1">
    <property type="entry name" value="MEMBRANE-BOUND ACYLTRANSFERASE YKRP-RELATED"/>
    <property type="match status" value="1"/>
</dbReference>
<feature type="transmembrane region" description="Helical" evidence="1">
    <location>
        <begin position="225"/>
        <end position="247"/>
    </location>
</feature>
<feature type="transmembrane region" description="Helical" evidence="1">
    <location>
        <begin position="46"/>
        <end position="67"/>
    </location>
</feature>
<feature type="transmembrane region" description="Helical" evidence="1">
    <location>
        <begin position="124"/>
        <end position="141"/>
    </location>
</feature>
<dbReference type="EMBL" id="BCMI01000003">
    <property type="protein sequence ID" value="GAX05144.1"/>
    <property type="molecule type" value="Genomic_DNA"/>
</dbReference>
<dbReference type="InterPro" id="IPR052734">
    <property type="entry name" value="Nod_factor_acetyltransferase"/>
</dbReference>
<dbReference type="InterPro" id="IPR002656">
    <property type="entry name" value="Acyl_transf_3_dom"/>
</dbReference>
<protein>
    <submittedName>
        <fullName evidence="3">Fucose 4-O-acetylase</fullName>
    </submittedName>
</protein>
<evidence type="ECO:0000256" key="1">
    <source>
        <dbReference type="SAM" id="Phobius"/>
    </source>
</evidence>
<feature type="transmembrane region" description="Helical" evidence="1">
    <location>
        <begin position="200"/>
        <end position="219"/>
    </location>
</feature>
<dbReference type="AlphaFoldDB" id="A0A1Z5ITS6"/>
<keyword evidence="1" id="KW-0812">Transmembrane</keyword>
<reference evidence="3 4" key="1">
    <citation type="submission" date="2015-11" db="EMBL/GenBank/DDBJ databases">
        <title>Draft genome sequences of new species of the genus Lactobacillus isolated from orchardgrass silage.</title>
        <authorList>
            <person name="Tohno M."/>
            <person name="Tanizawa Y."/>
            <person name="Arita M."/>
        </authorList>
    </citation>
    <scope>NUCLEOTIDE SEQUENCE [LARGE SCALE GENOMIC DNA]</scope>
    <source>
        <strain evidence="3 4">IWT25</strain>
    </source>
</reference>
<dbReference type="OrthoDB" id="6623990at2"/>
<name>A0A1Z5ITS6_9LACO</name>
<accession>A0A1Z5ITS6</accession>
<organism evidence="3 4">
    <name type="scientific">Secundilactobacillus pentosiphilus</name>
    <dbReference type="NCBI Taxonomy" id="1714682"/>
    <lineage>
        <taxon>Bacteria</taxon>
        <taxon>Bacillati</taxon>
        <taxon>Bacillota</taxon>
        <taxon>Bacilli</taxon>
        <taxon>Lactobacillales</taxon>
        <taxon>Lactobacillaceae</taxon>
        <taxon>Secundilactobacillus</taxon>
    </lineage>
</organism>
<keyword evidence="1" id="KW-0472">Membrane</keyword>
<feature type="transmembrane region" description="Helical" evidence="1">
    <location>
        <begin position="7"/>
        <end position="26"/>
    </location>
</feature>
<feature type="transmembrane region" description="Helical" evidence="1">
    <location>
        <begin position="172"/>
        <end position="188"/>
    </location>
</feature>
<comment type="caution">
    <text evidence="3">The sequence shown here is derived from an EMBL/GenBank/DDBJ whole genome shotgun (WGS) entry which is preliminary data.</text>
</comment>
<evidence type="ECO:0000313" key="4">
    <source>
        <dbReference type="Proteomes" id="UP000198414"/>
    </source>
</evidence>
<dbReference type="GO" id="GO:0016747">
    <property type="term" value="F:acyltransferase activity, transferring groups other than amino-acyl groups"/>
    <property type="evidence" value="ECO:0007669"/>
    <property type="project" value="InterPro"/>
</dbReference>
<keyword evidence="1" id="KW-1133">Transmembrane helix</keyword>
<feature type="transmembrane region" description="Helical" evidence="1">
    <location>
        <begin position="79"/>
        <end position="99"/>
    </location>
</feature>
<dbReference type="Pfam" id="PF01757">
    <property type="entry name" value="Acyl_transf_3"/>
    <property type="match status" value="1"/>
</dbReference>
<dbReference type="PANTHER" id="PTHR37312">
    <property type="entry name" value="MEMBRANE-BOUND ACYLTRANSFERASE YKRP-RELATED"/>
    <property type="match status" value="1"/>
</dbReference>
<feature type="transmembrane region" description="Helical" evidence="1">
    <location>
        <begin position="268"/>
        <end position="289"/>
    </location>
</feature>
<dbReference type="RefSeq" id="WP_089120499.1">
    <property type="nucleotide sequence ID" value="NZ_BCMI01000003.1"/>
</dbReference>
<evidence type="ECO:0000313" key="3">
    <source>
        <dbReference type="EMBL" id="GAX05144.1"/>
    </source>
</evidence>
<proteinExistence type="predicted"/>
<sequence length="332" mass="38331">MNERIDWVDVAKGLGILLVIYGHAIGGIMNSSGVQISRALYDTYNVIYGFHMPLFFFLSGLFASKWVQREWHLAFKQKALTLVIPYFIWTFITGTVMAISKRFTNSGLGFRNVLWSPIAPFSEYWFLYVLFFSFVIYYFGIRIIGKSGLFSLAIVLFFLRPFIYHFWIFDAFSLDFLFFMVGTAILQRKSLKRFLLVSKVKFFCSILIFIFVNIIYVKVLSFDNYLFGSYFKIFTISVGILFAIYLSQFIVKSRWLNNAVSYLGRCSMAIYVMHLIPIAGSRIVAIKFLKVSNTFGLSIIISIIALVTCLVGYIILNKTWLGRLSFGQIKKI</sequence>
<gene>
    <name evidence="3" type="ORF">IWT25_00447</name>
</gene>